<dbReference type="Proteomes" id="UP000707356">
    <property type="component" value="Unassembled WGS sequence"/>
</dbReference>
<keyword evidence="4" id="KW-0012">Acyltransferase</keyword>
<evidence type="ECO:0000256" key="4">
    <source>
        <dbReference type="ARBA" id="ARBA00023315"/>
    </source>
</evidence>
<keyword evidence="6" id="KW-0687">Ribonucleoprotein</keyword>
<name>A0A951PCJ6_9CYAN</name>
<dbReference type="NCBIfam" id="TIGR01575">
    <property type="entry name" value="rimI"/>
    <property type="match status" value="1"/>
</dbReference>
<dbReference type="InterPro" id="IPR006464">
    <property type="entry name" value="AcTrfase_RimI/Ard1"/>
</dbReference>
<dbReference type="PROSITE" id="PS51186">
    <property type="entry name" value="GNAT"/>
    <property type="match status" value="1"/>
</dbReference>
<evidence type="ECO:0000313" key="7">
    <source>
        <dbReference type="Proteomes" id="UP000707356"/>
    </source>
</evidence>
<dbReference type="AlphaFoldDB" id="A0A951PCJ6"/>
<reference evidence="6" key="2">
    <citation type="journal article" date="2022" name="Microbiol. Resour. Announc.">
        <title>Metagenome Sequencing to Explore Phylogenomics of Terrestrial Cyanobacteria.</title>
        <authorList>
            <person name="Ward R.D."/>
            <person name="Stajich J.E."/>
            <person name="Johansen J.R."/>
            <person name="Huntemann M."/>
            <person name="Clum A."/>
            <person name="Foster B."/>
            <person name="Foster B."/>
            <person name="Roux S."/>
            <person name="Palaniappan K."/>
            <person name="Varghese N."/>
            <person name="Mukherjee S."/>
            <person name="Reddy T.B.K."/>
            <person name="Daum C."/>
            <person name="Copeland A."/>
            <person name="Chen I.A."/>
            <person name="Ivanova N.N."/>
            <person name="Kyrpides N.C."/>
            <person name="Shapiro N."/>
            <person name="Eloe-Fadrosh E.A."/>
            <person name="Pietrasiak N."/>
        </authorList>
    </citation>
    <scope>NUCLEOTIDE SEQUENCE</scope>
    <source>
        <strain evidence="6">GSE-TBD4-15B</strain>
    </source>
</reference>
<dbReference type="InterPro" id="IPR000182">
    <property type="entry name" value="GNAT_dom"/>
</dbReference>
<evidence type="ECO:0000259" key="5">
    <source>
        <dbReference type="PROSITE" id="PS51186"/>
    </source>
</evidence>
<dbReference type="InterPro" id="IPR016181">
    <property type="entry name" value="Acyl_CoA_acyltransferase"/>
</dbReference>
<dbReference type="PANTHER" id="PTHR43420">
    <property type="entry name" value="ACETYLTRANSFERASE"/>
    <property type="match status" value="1"/>
</dbReference>
<evidence type="ECO:0000256" key="1">
    <source>
        <dbReference type="ARBA" id="ARBA00005395"/>
    </source>
</evidence>
<proteinExistence type="inferred from homology"/>
<dbReference type="SUPFAM" id="SSF55729">
    <property type="entry name" value="Acyl-CoA N-acyltransferases (Nat)"/>
    <property type="match status" value="1"/>
</dbReference>
<keyword evidence="6" id="KW-0689">Ribosomal protein</keyword>
<dbReference type="GO" id="GO:0008080">
    <property type="term" value="F:N-acetyltransferase activity"/>
    <property type="evidence" value="ECO:0007669"/>
    <property type="project" value="InterPro"/>
</dbReference>
<comment type="caution">
    <text evidence="6">The sequence shown here is derived from an EMBL/GenBank/DDBJ whole genome shotgun (WGS) entry which is preliminary data.</text>
</comment>
<dbReference type="GO" id="GO:0005840">
    <property type="term" value="C:ribosome"/>
    <property type="evidence" value="ECO:0007669"/>
    <property type="project" value="UniProtKB-KW"/>
</dbReference>
<organism evidence="6 7">
    <name type="scientific">Pegethrix bostrychoides GSE-TBD4-15B</name>
    <dbReference type="NCBI Taxonomy" id="2839662"/>
    <lineage>
        <taxon>Bacteria</taxon>
        <taxon>Bacillati</taxon>
        <taxon>Cyanobacteriota</taxon>
        <taxon>Cyanophyceae</taxon>
        <taxon>Oculatellales</taxon>
        <taxon>Oculatellaceae</taxon>
        <taxon>Pegethrix</taxon>
    </lineage>
</organism>
<keyword evidence="3" id="KW-0808">Transferase</keyword>
<dbReference type="InterPro" id="IPR050680">
    <property type="entry name" value="YpeA/RimI_acetyltransf"/>
</dbReference>
<dbReference type="PANTHER" id="PTHR43420:SF44">
    <property type="entry name" value="ACETYLTRANSFERASE YPEA"/>
    <property type="match status" value="1"/>
</dbReference>
<dbReference type="EMBL" id="JAHHHV010000069">
    <property type="protein sequence ID" value="MBW4466580.1"/>
    <property type="molecule type" value="Genomic_DNA"/>
</dbReference>
<keyword evidence="2" id="KW-0963">Cytoplasm</keyword>
<sequence length="197" mass="21860">MNFLALQPLTPEQVAAAVALDQRCLGGLWTANGYQREIDSPNSDLLGLVALDSAAPQDPQMIGLACLWAILEEAHITLLAVDLPYRHQGLGQTLLYALLRAAAGRGLEWATLEVRLSNQSAIALYQKFGFERVGQRRGYYQATGQNPGEDALILWRKGLQRPEFQVCLDQWQQQVNQRLDESGWQIAEIANQTGQDS</sequence>
<dbReference type="Pfam" id="PF00583">
    <property type="entry name" value="Acetyltransf_1"/>
    <property type="match status" value="1"/>
</dbReference>
<protein>
    <submittedName>
        <fullName evidence="6">Ribosomal protein S18-alanine N-acetyltransferase</fullName>
    </submittedName>
</protein>
<dbReference type="Gene3D" id="3.40.630.30">
    <property type="match status" value="1"/>
</dbReference>
<feature type="domain" description="N-acetyltransferase" evidence="5">
    <location>
        <begin position="4"/>
        <end position="160"/>
    </location>
</feature>
<accession>A0A951PCJ6</accession>
<evidence type="ECO:0000256" key="3">
    <source>
        <dbReference type="ARBA" id="ARBA00022679"/>
    </source>
</evidence>
<evidence type="ECO:0000313" key="6">
    <source>
        <dbReference type="EMBL" id="MBW4466580.1"/>
    </source>
</evidence>
<comment type="similarity">
    <text evidence="1">Belongs to the acetyltransferase family. RimI subfamily.</text>
</comment>
<evidence type="ECO:0000256" key="2">
    <source>
        <dbReference type="ARBA" id="ARBA00022490"/>
    </source>
</evidence>
<reference evidence="6" key="1">
    <citation type="submission" date="2021-05" db="EMBL/GenBank/DDBJ databases">
        <authorList>
            <person name="Pietrasiak N."/>
            <person name="Ward R."/>
            <person name="Stajich J.E."/>
            <person name="Kurbessoian T."/>
        </authorList>
    </citation>
    <scope>NUCLEOTIDE SEQUENCE</scope>
    <source>
        <strain evidence="6">GSE-TBD4-15B</strain>
    </source>
</reference>
<gene>
    <name evidence="6" type="primary">rimI</name>
    <name evidence="6" type="ORF">KME07_14240</name>
</gene>